<reference evidence="9" key="1">
    <citation type="journal article" date="2019" name="Int. J. Syst. Evol. Microbiol.">
        <title>The Global Catalogue of Microorganisms (GCM) 10K type strain sequencing project: providing services to taxonomists for standard genome sequencing and annotation.</title>
        <authorList>
            <consortium name="The Broad Institute Genomics Platform"/>
            <consortium name="The Broad Institute Genome Sequencing Center for Infectious Disease"/>
            <person name="Wu L."/>
            <person name="Ma J."/>
        </authorList>
    </citation>
    <scope>NUCLEOTIDE SEQUENCE [LARGE SCALE GENOMIC DNA]</scope>
    <source>
        <strain evidence="9">CCUG 51308</strain>
    </source>
</reference>
<organism evidence="8 9">
    <name type="scientific">Hirschia litorea</name>
    <dbReference type="NCBI Taxonomy" id="1199156"/>
    <lineage>
        <taxon>Bacteria</taxon>
        <taxon>Pseudomonadati</taxon>
        <taxon>Pseudomonadota</taxon>
        <taxon>Alphaproteobacteria</taxon>
        <taxon>Hyphomonadales</taxon>
        <taxon>Hyphomonadaceae</taxon>
        <taxon>Hirschia</taxon>
    </lineage>
</organism>
<dbReference type="PROSITE" id="PS51318">
    <property type="entry name" value="TAT"/>
    <property type="match status" value="1"/>
</dbReference>
<sequence length="305" mass="32464">MSQKRDTHPTFSRRHFVGFGAAATVLLGCSQPSDIAEVSVRTPIDFDALELRSQGEIGVAAINMATGEVLSHRGDQRFAMCSTFKWLLGALILRKVDQGDEDLDRYIQYAKEDLVYHSPETAPHADGAGMTISQLCSATIRTSDNTAANLLIASLGGPEGFTAMVRELGDEVTRLDRLEPALNENAPNDPRDTTTPLAMLGLMQACLFGDVLKDGSRKTLHGWMILANTGLDRLRAGFPAGWLAGDKTGTSSNRANNDVGFAVAPEGLAQGPIIVVSFTNVPNPTDSAANSIHAAIAEDVCGALI</sequence>
<keyword evidence="5 6" id="KW-0046">Antibiotic resistance</keyword>
<comment type="similarity">
    <text evidence="2 6">Belongs to the class-A beta-lactamase family.</text>
</comment>
<dbReference type="Proteomes" id="UP001596492">
    <property type="component" value="Unassembled WGS sequence"/>
</dbReference>
<dbReference type="PANTHER" id="PTHR35333">
    <property type="entry name" value="BETA-LACTAMASE"/>
    <property type="match status" value="1"/>
</dbReference>
<gene>
    <name evidence="8" type="primary">bla</name>
    <name evidence="8" type="ORF">ACFQS8_08945</name>
</gene>
<dbReference type="InterPro" id="IPR006311">
    <property type="entry name" value="TAT_signal"/>
</dbReference>
<dbReference type="Pfam" id="PF13354">
    <property type="entry name" value="Beta-lactamase2"/>
    <property type="match status" value="1"/>
</dbReference>
<evidence type="ECO:0000256" key="2">
    <source>
        <dbReference type="ARBA" id="ARBA00009009"/>
    </source>
</evidence>
<evidence type="ECO:0000313" key="9">
    <source>
        <dbReference type="Proteomes" id="UP001596492"/>
    </source>
</evidence>
<protein>
    <recommendedName>
        <fullName evidence="3 6">Beta-lactamase</fullName>
        <ecNumber evidence="3 6">3.5.2.6</ecNumber>
    </recommendedName>
</protein>
<dbReference type="RefSeq" id="WP_382166979.1">
    <property type="nucleotide sequence ID" value="NZ_JBHTBR010000005.1"/>
</dbReference>
<evidence type="ECO:0000313" key="8">
    <source>
        <dbReference type="EMBL" id="MFC7291738.1"/>
    </source>
</evidence>
<dbReference type="SUPFAM" id="SSF56601">
    <property type="entry name" value="beta-lactamase/transpeptidase-like"/>
    <property type="match status" value="1"/>
</dbReference>
<dbReference type="PRINTS" id="PR00118">
    <property type="entry name" value="BLACTAMASEA"/>
</dbReference>
<comment type="caution">
    <text evidence="8">The sequence shown here is derived from an EMBL/GenBank/DDBJ whole genome shotgun (WGS) entry which is preliminary data.</text>
</comment>
<proteinExistence type="inferred from homology"/>
<keyword evidence="9" id="KW-1185">Reference proteome</keyword>
<dbReference type="GO" id="GO:0008800">
    <property type="term" value="F:beta-lactamase activity"/>
    <property type="evidence" value="ECO:0007669"/>
    <property type="project" value="UniProtKB-EC"/>
</dbReference>
<evidence type="ECO:0000256" key="1">
    <source>
        <dbReference type="ARBA" id="ARBA00001526"/>
    </source>
</evidence>
<dbReference type="EC" id="3.5.2.6" evidence="3 6"/>
<name>A0ABW2IL37_9PROT</name>
<evidence type="ECO:0000256" key="5">
    <source>
        <dbReference type="ARBA" id="ARBA00023251"/>
    </source>
</evidence>
<evidence type="ECO:0000256" key="4">
    <source>
        <dbReference type="ARBA" id="ARBA00022801"/>
    </source>
</evidence>
<dbReference type="EMBL" id="JBHTBR010000005">
    <property type="protein sequence ID" value="MFC7291738.1"/>
    <property type="molecule type" value="Genomic_DNA"/>
</dbReference>
<dbReference type="PANTHER" id="PTHR35333:SF3">
    <property type="entry name" value="BETA-LACTAMASE-TYPE TRANSPEPTIDASE FOLD CONTAINING PROTEIN"/>
    <property type="match status" value="1"/>
</dbReference>
<evidence type="ECO:0000259" key="7">
    <source>
        <dbReference type="Pfam" id="PF13354"/>
    </source>
</evidence>
<comment type="catalytic activity">
    <reaction evidence="1 6">
        <text>a beta-lactam + H2O = a substituted beta-amino acid</text>
        <dbReference type="Rhea" id="RHEA:20401"/>
        <dbReference type="ChEBI" id="CHEBI:15377"/>
        <dbReference type="ChEBI" id="CHEBI:35627"/>
        <dbReference type="ChEBI" id="CHEBI:140347"/>
        <dbReference type="EC" id="3.5.2.6"/>
    </reaction>
</comment>
<dbReference type="Gene3D" id="3.40.710.10">
    <property type="entry name" value="DD-peptidase/beta-lactamase superfamily"/>
    <property type="match status" value="1"/>
</dbReference>
<dbReference type="NCBIfam" id="NF033103">
    <property type="entry name" value="bla_class_A"/>
    <property type="match status" value="1"/>
</dbReference>
<evidence type="ECO:0000256" key="6">
    <source>
        <dbReference type="RuleBase" id="RU361140"/>
    </source>
</evidence>
<keyword evidence="4 6" id="KW-0378">Hydrolase</keyword>
<accession>A0ABW2IL37</accession>
<dbReference type="InterPro" id="IPR023650">
    <property type="entry name" value="Beta-lactam_class-A_AS"/>
</dbReference>
<dbReference type="InterPro" id="IPR000871">
    <property type="entry name" value="Beta-lactam_class-A"/>
</dbReference>
<dbReference type="InterPro" id="IPR045155">
    <property type="entry name" value="Beta-lactam_cat"/>
</dbReference>
<evidence type="ECO:0000256" key="3">
    <source>
        <dbReference type="ARBA" id="ARBA00012865"/>
    </source>
</evidence>
<feature type="domain" description="Beta-lactamase class A catalytic" evidence="7">
    <location>
        <begin position="58"/>
        <end position="275"/>
    </location>
</feature>
<dbReference type="PROSITE" id="PS00146">
    <property type="entry name" value="BETA_LACTAMASE_A"/>
    <property type="match status" value="1"/>
</dbReference>
<dbReference type="PROSITE" id="PS51257">
    <property type="entry name" value="PROKAR_LIPOPROTEIN"/>
    <property type="match status" value="1"/>
</dbReference>
<dbReference type="InterPro" id="IPR012338">
    <property type="entry name" value="Beta-lactam/transpept-like"/>
</dbReference>